<dbReference type="InterPro" id="IPR011006">
    <property type="entry name" value="CheY-like_superfamily"/>
</dbReference>
<dbReference type="GO" id="GO:0000160">
    <property type="term" value="P:phosphorelay signal transduction system"/>
    <property type="evidence" value="ECO:0007669"/>
    <property type="project" value="InterPro"/>
</dbReference>
<keyword evidence="1" id="KW-0597">Phosphoprotein</keyword>
<evidence type="ECO:0000256" key="2">
    <source>
        <dbReference type="SAM" id="MobiDB-lite"/>
    </source>
</evidence>
<dbReference type="RefSeq" id="WP_130425556.1">
    <property type="nucleotide sequence ID" value="NZ_SHKW01000008.1"/>
</dbReference>
<feature type="domain" description="Response regulatory" evidence="3">
    <location>
        <begin position="5"/>
        <end position="123"/>
    </location>
</feature>
<dbReference type="Pfam" id="PF00072">
    <property type="entry name" value="Response_reg"/>
    <property type="match status" value="1"/>
</dbReference>
<evidence type="ECO:0000256" key="1">
    <source>
        <dbReference type="PROSITE-ProRule" id="PRU00169"/>
    </source>
</evidence>
<dbReference type="Proteomes" id="UP000292958">
    <property type="component" value="Unassembled WGS sequence"/>
</dbReference>
<dbReference type="PROSITE" id="PS50110">
    <property type="entry name" value="RESPONSE_REGULATORY"/>
    <property type="match status" value="1"/>
</dbReference>
<gene>
    <name evidence="4" type="ORF">BDD14_6671</name>
</gene>
<feature type="modified residue" description="4-aspartylphosphate" evidence="1">
    <location>
        <position position="53"/>
    </location>
</feature>
<organism evidence="4 5">
    <name type="scientific">Edaphobacter modestus</name>
    <dbReference type="NCBI Taxonomy" id="388466"/>
    <lineage>
        <taxon>Bacteria</taxon>
        <taxon>Pseudomonadati</taxon>
        <taxon>Acidobacteriota</taxon>
        <taxon>Terriglobia</taxon>
        <taxon>Terriglobales</taxon>
        <taxon>Acidobacteriaceae</taxon>
        <taxon>Edaphobacter</taxon>
    </lineage>
</organism>
<dbReference type="EMBL" id="SHKW01000008">
    <property type="protein sequence ID" value="RZU29076.1"/>
    <property type="molecule type" value="Genomic_DNA"/>
</dbReference>
<evidence type="ECO:0000259" key="3">
    <source>
        <dbReference type="PROSITE" id="PS50110"/>
    </source>
</evidence>
<dbReference type="AlphaFoldDB" id="A0A4V2G1F1"/>
<feature type="region of interest" description="Disordered" evidence="2">
    <location>
        <begin position="129"/>
        <end position="163"/>
    </location>
</feature>
<reference evidence="4 5" key="1">
    <citation type="submission" date="2019-02" db="EMBL/GenBank/DDBJ databases">
        <title>Genomic Encyclopedia of Archaeal and Bacterial Type Strains, Phase II (KMG-II): from individual species to whole genera.</title>
        <authorList>
            <person name="Goeker M."/>
        </authorList>
    </citation>
    <scope>NUCLEOTIDE SEQUENCE [LARGE SCALE GENOMIC DNA]</scope>
    <source>
        <strain evidence="4 5">DSM 18101</strain>
    </source>
</reference>
<dbReference type="InterPro" id="IPR001789">
    <property type="entry name" value="Sig_transdc_resp-reg_receiver"/>
</dbReference>
<evidence type="ECO:0000313" key="4">
    <source>
        <dbReference type="EMBL" id="RZU29076.1"/>
    </source>
</evidence>
<keyword evidence="5" id="KW-1185">Reference proteome</keyword>
<comment type="caution">
    <text evidence="4">The sequence shown here is derived from an EMBL/GenBank/DDBJ whole genome shotgun (WGS) entry which is preliminary data.</text>
</comment>
<dbReference type="OrthoDB" id="119092at2"/>
<dbReference type="SUPFAM" id="SSF52172">
    <property type="entry name" value="CheY-like"/>
    <property type="match status" value="1"/>
</dbReference>
<dbReference type="Gene3D" id="3.40.50.2300">
    <property type="match status" value="1"/>
</dbReference>
<proteinExistence type="predicted"/>
<protein>
    <submittedName>
        <fullName evidence="4">Response regulator receiver domain-containing protein</fullName>
    </submittedName>
</protein>
<dbReference type="SMART" id="SM00448">
    <property type="entry name" value="REC"/>
    <property type="match status" value="1"/>
</dbReference>
<name>A0A4V2G1F1_9BACT</name>
<accession>A0A4V2G1F1</accession>
<evidence type="ECO:0000313" key="5">
    <source>
        <dbReference type="Proteomes" id="UP000292958"/>
    </source>
</evidence>
<sequence length="301" mass="32793">MTNREILIANHDRRAANDVASSLRRSGYNVSLAYTSDEAIQAAKREPALLIIDPIMPGLSGLEAASHIFTATGCKVLFLTDLAGDVDFQDLLSGLVRDGIDCAAFTTKRPSADLLAYVQAAIGFEDTATAPENEFTTSSSPRSTERSSDNPPRANEVEPTGHAQASPYAPLIAVANSKLYQFNAFRLTGLQVTATTREIKRAYQEFGMSKSLRRAWKPKCLIPTVVDPSDDDLESAFSHIKDPAQRLLQDFFWFWADGVADSAFASLEANDSNLALAEWRRRADGDDPRGVAAHNLAVLIT</sequence>